<keyword evidence="5" id="KW-0812">Transmembrane</keyword>
<keyword evidence="10" id="KW-0472">Membrane</keyword>
<evidence type="ECO:0000256" key="10">
    <source>
        <dbReference type="ARBA" id="ARBA00023136"/>
    </source>
</evidence>
<evidence type="ECO:0000313" key="13">
    <source>
        <dbReference type="Proteomes" id="UP000007799"/>
    </source>
</evidence>
<keyword evidence="7 11" id="KW-0249">Electron transport</keyword>
<evidence type="ECO:0000256" key="3">
    <source>
        <dbReference type="ARBA" id="ARBA00022448"/>
    </source>
</evidence>
<evidence type="ECO:0000256" key="1">
    <source>
        <dbReference type="ARBA" id="ARBA00004434"/>
    </source>
</evidence>
<evidence type="ECO:0000256" key="11">
    <source>
        <dbReference type="RuleBase" id="RU368056"/>
    </source>
</evidence>
<evidence type="ECO:0000256" key="5">
    <source>
        <dbReference type="ARBA" id="ARBA00022692"/>
    </source>
</evidence>
<evidence type="ECO:0000313" key="12">
    <source>
        <dbReference type="EMBL" id="EGD76564.1"/>
    </source>
</evidence>
<dbReference type="InterPro" id="IPR008027">
    <property type="entry name" value="QCR9"/>
</dbReference>
<reference evidence="12" key="1">
    <citation type="submission" date="2009-08" db="EMBL/GenBank/DDBJ databases">
        <title>Annotation of Salpingoeca rosetta.</title>
        <authorList>
            <consortium name="The Broad Institute Genome Sequencing Platform"/>
            <person name="Russ C."/>
            <person name="Cuomo C."/>
            <person name="Burger G."/>
            <person name="Gray M.W."/>
            <person name="Holland P.W.H."/>
            <person name="King N."/>
            <person name="Lang F.B.F."/>
            <person name="Roger A.J."/>
            <person name="Ruiz-Trillo I."/>
            <person name="Young S.K."/>
            <person name="Zeng Q."/>
            <person name="Gargeya S."/>
            <person name="Alvarado L."/>
            <person name="Berlin A."/>
            <person name="Chapman S.B."/>
            <person name="Chen Z."/>
            <person name="Freedman E."/>
            <person name="Gellesch M."/>
            <person name="Goldberg J."/>
            <person name="Griggs A."/>
            <person name="Gujja S."/>
            <person name="Heilman E."/>
            <person name="Heiman D."/>
            <person name="Howarth C."/>
            <person name="Mehta T."/>
            <person name="Neiman D."/>
            <person name="Pearson M."/>
            <person name="Roberts A."/>
            <person name="Saif S."/>
            <person name="Shea T."/>
            <person name="Shenoy N."/>
            <person name="Sisk P."/>
            <person name="Stolte C."/>
            <person name="Sykes S."/>
            <person name="White J."/>
            <person name="Yandava C."/>
            <person name="Haas B."/>
            <person name="Nusbaum C."/>
            <person name="Birren B."/>
        </authorList>
    </citation>
    <scope>NUCLEOTIDE SEQUENCE [LARGE SCALE GENOMIC DNA]</scope>
    <source>
        <strain evidence="12">ATCC 50818</strain>
    </source>
</reference>
<keyword evidence="6 11" id="KW-0999">Mitochondrion inner membrane</keyword>
<evidence type="ECO:0000256" key="9">
    <source>
        <dbReference type="ARBA" id="ARBA00023128"/>
    </source>
</evidence>
<evidence type="ECO:0000256" key="8">
    <source>
        <dbReference type="ARBA" id="ARBA00022989"/>
    </source>
</evidence>
<keyword evidence="3 11" id="KW-0813">Transport</keyword>
<protein>
    <recommendedName>
        <fullName evidence="11">Complex III subunit 9</fullName>
    </recommendedName>
</protein>
<dbReference type="Gene3D" id="1.20.5.260">
    <property type="entry name" value="Cytochrome b-c1 complex subunit 9"/>
    <property type="match status" value="1"/>
</dbReference>
<keyword evidence="13" id="KW-1185">Reference proteome</keyword>
<dbReference type="Pfam" id="PF05365">
    <property type="entry name" value="UCR_UQCRX_QCR9"/>
    <property type="match status" value="1"/>
</dbReference>
<keyword evidence="8" id="KW-1133">Transmembrane helix</keyword>
<dbReference type="RefSeq" id="XP_004991478.1">
    <property type="nucleotide sequence ID" value="XM_004991421.1"/>
</dbReference>
<dbReference type="InterPro" id="IPR036656">
    <property type="entry name" value="QCR9_sf"/>
</dbReference>
<dbReference type="PANTHER" id="PTHR12980:SF0">
    <property type="entry name" value="CYTOCHROME B-C1 COMPLEX SUBUNIT 9"/>
    <property type="match status" value="1"/>
</dbReference>
<evidence type="ECO:0000256" key="4">
    <source>
        <dbReference type="ARBA" id="ARBA00022660"/>
    </source>
</evidence>
<dbReference type="OrthoDB" id="44067at2759"/>
<dbReference type="InParanoid" id="F2UHG5"/>
<comment type="subcellular location">
    <subcellularLocation>
        <location evidence="1 11">Mitochondrion inner membrane</location>
        <topology evidence="1 11">Single-pass membrane protein</topology>
    </subcellularLocation>
</comment>
<comment type="subunit">
    <text evidence="11">Component of the ubiquinol-cytochrome c oxidoreductase (cytochrome b-c1 complex, complex III, CIII), a multisubunit enzyme composed of 3 respiratory subunits cytochrome b, cytochrome c1 and Rieske protein, 2 core protein subunits, and additional low-molecular weight protein subunits.</text>
</comment>
<proteinExistence type="inferred from homology"/>
<dbReference type="PANTHER" id="PTHR12980">
    <property type="entry name" value="UBIQUINOL-CYTOCHROME C REDUCTASE COMPLEX, SUBUNIT X"/>
    <property type="match status" value="1"/>
</dbReference>
<dbReference type="GO" id="GO:0045275">
    <property type="term" value="C:respiratory chain complex III"/>
    <property type="evidence" value="ECO:0007669"/>
    <property type="project" value="UniProtKB-UniRule"/>
</dbReference>
<dbReference type="KEGG" id="sre:PTSG_07679"/>
<dbReference type="SUPFAM" id="SSF81514">
    <property type="entry name" value="Subunit X (non-heme 7 kDa protein) of cytochrome bc1 complex (Ubiquinol-cytochrome c reductase)"/>
    <property type="match status" value="1"/>
</dbReference>
<dbReference type="FunFam" id="1.20.5.260:FF:000001">
    <property type="entry name" value="Cytochrome b-c1 complex subunit 9"/>
    <property type="match status" value="1"/>
</dbReference>
<keyword evidence="9 11" id="KW-0496">Mitochondrion</keyword>
<evidence type="ECO:0000256" key="6">
    <source>
        <dbReference type="ARBA" id="ARBA00022792"/>
    </source>
</evidence>
<comment type="similarity">
    <text evidence="2 11">Belongs to the UQCR10/QCR9 family.</text>
</comment>
<comment type="function">
    <text evidence="11">Component of the ubiquinol-cytochrome c oxidoreductase, a multisubunit transmembrane complex that is part of the mitochondrial electron transport chain which drives oxidative phosphorylation. The complex plays an important role in the uptake of multiple carbon sources present in different host niches.</text>
</comment>
<dbReference type="AlphaFoldDB" id="F2UHG5"/>
<name>F2UHG5_SALR5</name>
<evidence type="ECO:0000256" key="7">
    <source>
        <dbReference type="ARBA" id="ARBA00022982"/>
    </source>
</evidence>
<organism evidence="13">
    <name type="scientific">Salpingoeca rosetta (strain ATCC 50818 / BSB-021)</name>
    <dbReference type="NCBI Taxonomy" id="946362"/>
    <lineage>
        <taxon>Eukaryota</taxon>
        <taxon>Choanoflagellata</taxon>
        <taxon>Craspedida</taxon>
        <taxon>Salpingoecidae</taxon>
        <taxon>Salpingoeca</taxon>
    </lineage>
</organism>
<gene>
    <name evidence="12" type="ORF">PTSG_07679</name>
</gene>
<accession>F2UHG5</accession>
<dbReference type="GeneID" id="16072038"/>
<dbReference type="PROSITE" id="PS51257">
    <property type="entry name" value="PROKAR_LIPOPROTEIN"/>
    <property type="match status" value="1"/>
</dbReference>
<evidence type="ECO:0000256" key="2">
    <source>
        <dbReference type="ARBA" id="ARBA00007856"/>
    </source>
</evidence>
<dbReference type="Proteomes" id="UP000007799">
    <property type="component" value="Unassembled WGS sequence"/>
</dbReference>
<dbReference type="STRING" id="946362.F2UHG5"/>
<keyword evidence="4 11" id="KW-0679">Respiratory chain</keyword>
<dbReference type="EMBL" id="GL832974">
    <property type="protein sequence ID" value="EGD76564.1"/>
    <property type="molecule type" value="Genomic_DNA"/>
</dbReference>
<dbReference type="GO" id="GO:0006122">
    <property type="term" value="P:mitochondrial electron transport, ubiquinol to cytochrome c"/>
    <property type="evidence" value="ECO:0007669"/>
    <property type="project" value="UniProtKB-UniRule"/>
</dbReference>
<sequence length="59" mass="6875">MSFAKTMYQTVFRRQSTTLVFIFGGCFVFERIFNPLTDGYFQSRNAGKLYSDLPCSKEE</sequence>
<dbReference type="GO" id="GO:0005743">
    <property type="term" value="C:mitochondrial inner membrane"/>
    <property type="evidence" value="ECO:0007669"/>
    <property type="project" value="UniProtKB-SubCell"/>
</dbReference>